<feature type="compositionally biased region" description="Acidic residues" evidence="1">
    <location>
        <begin position="68"/>
        <end position="81"/>
    </location>
</feature>
<dbReference type="InterPro" id="IPR039619">
    <property type="entry name" value="MAKR2/5"/>
</dbReference>
<protein>
    <submittedName>
        <fullName evidence="2">Uncharacterized protein</fullName>
    </submittedName>
</protein>
<dbReference type="Proteomes" id="UP000775213">
    <property type="component" value="Unassembled WGS sequence"/>
</dbReference>
<sequence>MESFSLLRYWRGGTSEFSLAANMPATEAMTLLEPTVDDETIDDEGPYFDLDFSNPKDRSTEERGRDHEEDEQLEDREDEKDFDFSLNSSDGSNIQTISTSDDIFFKGKLIP</sequence>
<keyword evidence="3" id="KW-1185">Reference proteome</keyword>
<feature type="compositionally biased region" description="Acidic residues" evidence="1">
    <location>
        <begin position="36"/>
        <end position="46"/>
    </location>
</feature>
<evidence type="ECO:0000256" key="1">
    <source>
        <dbReference type="SAM" id="MobiDB-lite"/>
    </source>
</evidence>
<dbReference type="AlphaFoldDB" id="A0AAV7FZ32"/>
<proteinExistence type="predicted"/>
<organism evidence="2 3">
    <name type="scientific">Dendrobium chrysotoxum</name>
    <name type="common">Orchid</name>
    <dbReference type="NCBI Taxonomy" id="161865"/>
    <lineage>
        <taxon>Eukaryota</taxon>
        <taxon>Viridiplantae</taxon>
        <taxon>Streptophyta</taxon>
        <taxon>Embryophyta</taxon>
        <taxon>Tracheophyta</taxon>
        <taxon>Spermatophyta</taxon>
        <taxon>Magnoliopsida</taxon>
        <taxon>Liliopsida</taxon>
        <taxon>Asparagales</taxon>
        <taxon>Orchidaceae</taxon>
        <taxon>Epidendroideae</taxon>
        <taxon>Malaxideae</taxon>
        <taxon>Dendrobiinae</taxon>
        <taxon>Dendrobium</taxon>
    </lineage>
</organism>
<dbReference type="PANTHER" id="PTHR33929">
    <property type="entry name" value="MEMBRANE-ASSOCIATED KINASE REGULATOR 2-RELATED"/>
    <property type="match status" value="1"/>
</dbReference>
<comment type="caution">
    <text evidence="2">The sequence shown here is derived from an EMBL/GenBank/DDBJ whole genome shotgun (WGS) entry which is preliminary data.</text>
</comment>
<feature type="compositionally biased region" description="Basic and acidic residues" evidence="1">
    <location>
        <begin position="54"/>
        <end position="67"/>
    </location>
</feature>
<reference evidence="2 3" key="1">
    <citation type="journal article" date="2021" name="Hortic Res">
        <title>Chromosome-scale assembly of the Dendrobium chrysotoxum genome enhances the understanding of orchid evolution.</title>
        <authorList>
            <person name="Zhang Y."/>
            <person name="Zhang G.Q."/>
            <person name="Zhang D."/>
            <person name="Liu X.D."/>
            <person name="Xu X.Y."/>
            <person name="Sun W.H."/>
            <person name="Yu X."/>
            <person name="Zhu X."/>
            <person name="Wang Z.W."/>
            <person name="Zhao X."/>
            <person name="Zhong W.Y."/>
            <person name="Chen H."/>
            <person name="Yin W.L."/>
            <person name="Huang T."/>
            <person name="Niu S.C."/>
            <person name="Liu Z.J."/>
        </authorList>
    </citation>
    <scope>NUCLEOTIDE SEQUENCE [LARGE SCALE GENOMIC DNA]</scope>
    <source>
        <strain evidence="2">Lindl</strain>
    </source>
</reference>
<evidence type="ECO:0000313" key="2">
    <source>
        <dbReference type="EMBL" id="KAH0449230.1"/>
    </source>
</evidence>
<name>A0AAV7FZ32_DENCH</name>
<dbReference type="GO" id="GO:0005886">
    <property type="term" value="C:plasma membrane"/>
    <property type="evidence" value="ECO:0007669"/>
    <property type="project" value="InterPro"/>
</dbReference>
<evidence type="ECO:0000313" key="3">
    <source>
        <dbReference type="Proteomes" id="UP000775213"/>
    </source>
</evidence>
<gene>
    <name evidence="2" type="ORF">IEQ34_023030</name>
</gene>
<accession>A0AAV7FZ32</accession>
<dbReference type="PANTHER" id="PTHR33929:SF1">
    <property type="entry name" value="MEMBRANE-ASSOCIATED KINASE REGULATOR 2-RELATED"/>
    <property type="match status" value="1"/>
</dbReference>
<dbReference type="EMBL" id="JAGFBR010000019">
    <property type="protein sequence ID" value="KAH0449230.1"/>
    <property type="molecule type" value="Genomic_DNA"/>
</dbReference>
<feature type="region of interest" description="Disordered" evidence="1">
    <location>
        <begin position="36"/>
        <end position="93"/>
    </location>
</feature>